<proteinExistence type="predicted"/>
<gene>
    <name evidence="1" type="ORF">PGX00_20960</name>
</gene>
<accession>A0ABT4YWP6</accession>
<protein>
    <submittedName>
        <fullName evidence="1">Uncharacterized protein</fullName>
    </submittedName>
</protein>
<sequence>MLLFMFASSTIYACGLHQATGFNFVTEPGSLDVFANIIEVRQSNALGNIKKPQHFQLFAFKGAVSKPYPAKVNFSIFEPIKGHYSEVETRKTVTVSGRESLLTINDILVITELDVLDALATNTLSWQQAKAQGLVKVNGTDSNTEALDRWFTQLF</sequence>
<keyword evidence="2" id="KW-1185">Reference proteome</keyword>
<organism evidence="1 2">
    <name type="scientific">Vibrio algarum</name>
    <dbReference type="NCBI Taxonomy" id="3020714"/>
    <lineage>
        <taxon>Bacteria</taxon>
        <taxon>Pseudomonadati</taxon>
        <taxon>Pseudomonadota</taxon>
        <taxon>Gammaproteobacteria</taxon>
        <taxon>Vibrionales</taxon>
        <taxon>Vibrionaceae</taxon>
        <taxon>Vibrio</taxon>
    </lineage>
</organism>
<evidence type="ECO:0000313" key="1">
    <source>
        <dbReference type="EMBL" id="MDB1125996.1"/>
    </source>
</evidence>
<dbReference type="Proteomes" id="UP001210678">
    <property type="component" value="Unassembled WGS sequence"/>
</dbReference>
<dbReference type="RefSeq" id="WP_272140954.1">
    <property type="nucleotide sequence ID" value="NZ_JAQLOI010000003.1"/>
</dbReference>
<name>A0ABT4YWP6_9VIBR</name>
<evidence type="ECO:0000313" key="2">
    <source>
        <dbReference type="Proteomes" id="UP001210678"/>
    </source>
</evidence>
<reference evidence="1 2" key="1">
    <citation type="submission" date="2023-01" db="EMBL/GenBank/DDBJ databases">
        <title>Vibrio sp. KJ40-1 sp.nov, isolated from marine algae.</title>
        <authorList>
            <person name="Butt M."/>
            <person name="Kim J.M.J."/>
            <person name="Jeon C.O.C."/>
        </authorList>
    </citation>
    <scope>NUCLEOTIDE SEQUENCE [LARGE SCALE GENOMIC DNA]</scope>
    <source>
        <strain evidence="1 2">KJ40-1</strain>
    </source>
</reference>
<dbReference type="EMBL" id="JAQLOI010000003">
    <property type="protein sequence ID" value="MDB1125996.1"/>
    <property type="molecule type" value="Genomic_DNA"/>
</dbReference>
<comment type="caution">
    <text evidence="1">The sequence shown here is derived from an EMBL/GenBank/DDBJ whole genome shotgun (WGS) entry which is preliminary data.</text>
</comment>